<evidence type="ECO:0000313" key="2">
    <source>
        <dbReference type="EMBL" id="TYS52226.1"/>
    </source>
</evidence>
<dbReference type="GO" id="GO:0004497">
    <property type="term" value="F:monooxygenase activity"/>
    <property type="evidence" value="ECO:0007669"/>
    <property type="project" value="UniProtKB-KW"/>
</dbReference>
<dbReference type="InterPro" id="IPR007138">
    <property type="entry name" value="ABM_dom"/>
</dbReference>
<evidence type="ECO:0000313" key="3">
    <source>
        <dbReference type="Proteomes" id="UP000322139"/>
    </source>
</evidence>
<comment type="caution">
    <text evidence="2">The sequence shown here is derived from an EMBL/GenBank/DDBJ whole genome shotgun (WGS) entry which is preliminary data.</text>
</comment>
<dbReference type="InterPro" id="IPR011008">
    <property type="entry name" value="Dimeric_a/b-barrel"/>
</dbReference>
<name>A0A5D4RQW3_9BACI</name>
<proteinExistence type="predicted"/>
<dbReference type="PANTHER" id="PTHR33336:SF3">
    <property type="entry name" value="ABM DOMAIN-CONTAINING PROTEIN"/>
    <property type="match status" value="1"/>
</dbReference>
<protein>
    <submittedName>
        <fullName evidence="2">Antibiotic biosynthesis monooxygenase</fullName>
    </submittedName>
</protein>
<dbReference type="PANTHER" id="PTHR33336">
    <property type="entry name" value="QUINOL MONOOXYGENASE YGIN-RELATED"/>
    <property type="match status" value="1"/>
</dbReference>
<keyword evidence="2" id="KW-0503">Monooxygenase</keyword>
<dbReference type="EMBL" id="VTER01000001">
    <property type="protein sequence ID" value="TYS52226.1"/>
    <property type="molecule type" value="Genomic_DNA"/>
</dbReference>
<keyword evidence="2" id="KW-0560">Oxidoreductase</keyword>
<dbReference type="InterPro" id="IPR050744">
    <property type="entry name" value="AI-2_Isomerase_LsrG"/>
</dbReference>
<feature type="domain" description="ABM" evidence="1">
    <location>
        <begin position="2"/>
        <end position="91"/>
    </location>
</feature>
<dbReference type="Pfam" id="PF03992">
    <property type="entry name" value="ABM"/>
    <property type="match status" value="1"/>
</dbReference>
<accession>A0A5D4RQW3</accession>
<reference evidence="2 3" key="1">
    <citation type="submission" date="2019-08" db="EMBL/GenBank/DDBJ databases">
        <title>Bacillus genomes from the desert of Cuatro Cienegas, Coahuila.</title>
        <authorList>
            <person name="Olmedo-Alvarez G."/>
        </authorList>
    </citation>
    <scope>NUCLEOTIDE SEQUENCE [LARGE SCALE GENOMIC DNA]</scope>
    <source>
        <strain evidence="2 3">CH446_14T</strain>
    </source>
</reference>
<evidence type="ECO:0000259" key="1">
    <source>
        <dbReference type="PROSITE" id="PS51725"/>
    </source>
</evidence>
<dbReference type="Proteomes" id="UP000322139">
    <property type="component" value="Unassembled WGS sequence"/>
</dbReference>
<dbReference type="AlphaFoldDB" id="A0A5D4RQW3"/>
<organism evidence="2 3">
    <name type="scientific">Bacillus infantis</name>
    <dbReference type="NCBI Taxonomy" id="324767"/>
    <lineage>
        <taxon>Bacteria</taxon>
        <taxon>Bacillati</taxon>
        <taxon>Bacillota</taxon>
        <taxon>Bacilli</taxon>
        <taxon>Bacillales</taxon>
        <taxon>Bacillaceae</taxon>
        <taxon>Bacillus</taxon>
    </lineage>
</organism>
<dbReference type="RefSeq" id="WP_148973202.1">
    <property type="nucleotide sequence ID" value="NZ_JBNIKU010000005.1"/>
</dbReference>
<gene>
    <name evidence="2" type="ORF">FZD51_01960</name>
</gene>
<sequence>MIIIHAHITVDPAKRDVFLEKTKEVVKGSQAEEGNISYDLFESAENENAFVMLEKWKDKEAVRLHGETAHFQNYMQEMKEVLAAPLKAERFEAEEL</sequence>
<dbReference type="SUPFAM" id="SSF54909">
    <property type="entry name" value="Dimeric alpha+beta barrel"/>
    <property type="match status" value="1"/>
</dbReference>
<dbReference type="PROSITE" id="PS51725">
    <property type="entry name" value="ABM"/>
    <property type="match status" value="1"/>
</dbReference>
<dbReference type="Gene3D" id="3.30.70.100">
    <property type="match status" value="1"/>
</dbReference>